<organism evidence="1 2">
    <name type="scientific">Acipenser ruthenus</name>
    <name type="common">Sterlet sturgeon</name>
    <dbReference type="NCBI Taxonomy" id="7906"/>
    <lineage>
        <taxon>Eukaryota</taxon>
        <taxon>Metazoa</taxon>
        <taxon>Chordata</taxon>
        <taxon>Craniata</taxon>
        <taxon>Vertebrata</taxon>
        <taxon>Euteleostomi</taxon>
        <taxon>Actinopterygii</taxon>
        <taxon>Chondrostei</taxon>
        <taxon>Acipenseriformes</taxon>
        <taxon>Acipenseridae</taxon>
        <taxon>Acipenser</taxon>
    </lineage>
</organism>
<comment type="caution">
    <text evidence="1">The sequence shown here is derived from an EMBL/GenBank/DDBJ whole genome shotgun (WGS) entry which is preliminary data.</text>
</comment>
<accession>A0A444UVW9</accession>
<sequence length="68" mass="7720">MNSLLRPFPSLARSNSWKGAIPLNPFGYREVREAQGKMITAAYVPLATYHNLFPESVMATQLLMPIRR</sequence>
<proteinExistence type="predicted"/>
<evidence type="ECO:0000313" key="1">
    <source>
        <dbReference type="EMBL" id="RXM92292.1"/>
    </source>
</evidence>
<evidence type="ECO:0000313" key="2">
    <source>
        <dbReference type="Proteomes" id="UP000289886"/>
    </source>
</evidence>
<dbReference type="Proteomes" id="UP000289886">
    <property type="component" value="Unassembled WGS sequence"/>
</dbReference>
<gene>
    <name evidence="1" type="ORF">EOD39_20289</name>
</gene>
<reference evidence="1 2" key="1">
    <citation type="submission" date="2019-01" db="EMBL/GenBank/DDBJ databases">
        <title>Draft Genome and Complete Hox-Cluster Characterization of the Sterlet Sturgeon (Acipenser ruthenus).</title>
        <authorList>
            <person name="Wei Q."/>
        </authorList>
    </citation>
    <scope>NUCLEOTIDE SEQUENCE [LARGE SCALE GENOMIC DNA]</scope>
    <source>
        <strain evidence="1">WHYD16114868_AA</strain>
        <tissue evidence="1">Blood</tissue>
    </source>
</reference>
<name>A0A444UVW9_ACIRT</name>
<dbReference type="AlphaFoldDB" id="A0A444UVW9"/>
<protein>
    <submittedName>
        <fullName evidence="1">RNA-binding protein 39</fullName>
    </submittedName>
</protein>
<dbReference type="EMBL" id="SCEB01006562">
    <property type="protein sequence ID" value="RXM92292.1"/>
    <property type="molecule type" value="Genomic_DNA"/>
</dbReference>
<keyword evidence="2" id="KW-1185">Reference proteome</keyword>